<feature type="domain" description="AB hydrolase-1" evidence="1">
    <location>
        <begin position="24"/>
        <end position="277"/>
    </location>
</feature>
<dbReference type="Proteomes" id="UP001225356">
    <property type="component" value="Unassembled WGS sequence"/>
</dbReference>
<comment type="caution">
    <text evidence="2">The sequence shown here is derived from an EMBL/GenBank/DDBJ whole genome shotgun (WGS) entry which is preliminary data.</text>
</comment>
<dbReference type="PANTHER" id="PTHR43194:SF2">
    <property type="entry name" value="PEROXISOMAL MEMBRANE PROTEIN LPX1"/>
    <property type="match status" value="1"/>
</dbReference>
<name>A0ABT9QQ70_9ACTN</name>
<evidence type="ECO:0000313" key="3">
    <source>
        <dbReference type="Proteomes" id="UP001225356"/>
    </source>
</evidence>
<dbReference type="Gene3D" id="3.40.50.1820">
    <property type="entry name" value="alpha/beta hydrolase"/>
    <property type="match status" value="1"/>
</dbReference>
<sequence length="295" mass="32703">MPRTSMVDGFQLGYDVTGDGPPAVLLHGWPGDRTDYRHVVPLLAPTRQVVVPDLRGFGESDKHLADPREQYGAAGQARSVIGLIEELRLDRPVLGGYDVGSRVAQRVASERPDLICGLALSPPLPGVAERVFGERAQREFWYQAFHQLTLVEQLIDGRPEAVRDYLLYFWSHWSGPDFEPGIDHLVRGYAEPGAFSASISWYRAGAGTVAASAAERQPDPEHRIATPTVVVWPEHDPLFPREWSDRLPAFFRDVELRPVDGVGHFTPLECPEAFADAVMSLQEGPDKRSPRLPPG</sequence>
<protein>
    <submittedName>
        <fullName evidence="2">Pimeloyl-ACP methyl ester carboxylesterase</fullName>
    </submittedName>
</protein>
<dbReference type="InterPro" id="IPR029058">
    <property type="entry name" value="AB_hydrolase_fold"/>
</dbReference>
<dbReference type="Pfam" id="PF12697">
    <property type="entry name" value="Abhydrolase_6"/>
    <property type="match status" value="1"/>
</dbReference>
<dbReference type="InterPro" id="IPR050228">
    <property type="entry name" value="Carboxylesterase_BioH"/>
</dbReference>
<dbReference type="RefSeq" id="WP_307565883.1">
    <property type="nucleotide sequence ID" value="NZ_JAUSQU010000001.1"/>
</dbReference>
<dbReference type="PRINTS" id="PR00412">
    <property type="entry name" value="EPOXHYDRLASE"/>
</dbReference>
<gene>
    <name evidence="2" type="ORF">J2853_007737</name>
</gene>
<dbReference type="SUPFAM" id="SSF53474">
    <property type="entry name" value="alpha/beta-Hydrolases"/>
    <property type="match status" value="1"/>
</dbReference>
<reference evidence="2 3" key="1">
    <citation type="submission" date="2023-07" db="EMBL/GenBank/DDBJ databases">
        <title>Sequencing the genomes of 1000 actinobacteria strains.</title>
        <authorList>
            <person name="Klenk H.-P."/>
        </authorList>
    </citation>
    <scope>NUCLEOTIDE SEQUENCE [LARGE SCALE GENOMIC DNA]</scope>
    <source>
        <strain evidence="2 3">DSM 46740</strain>
    </source>
</reference>
<evidence type="ECO:0000313" key="2">
    <source>
        <dbReference type="EMBL" id="MDP9848526.1"/>
    </source>
</evidence>
<accession>A0ABT9QQ70</accession>
<dbReference type="InterPro" id="IPR000639">
    <property type="entry name" value="Epox_hydrolase-like"/>
</dbReference>
<organism evidence="2 3">
    <name type="scientific">Streptosporangium lutulentum</name>
    <dbReference type="NCBI Taxonomy" id="1461250"/>
    <lineage>
        <taxon>Bacteria</taxon>
        <taxon>Bacillati</taxon>
        <taxon>Actinomycetota</taxon>
        <taxon>Actinomycetes</taxon>
        <taxon>Streptosporangiales</taxon>
        <taxon>Streptosporangiaceae</taxon>
        <taxon>Streptosporangium</taxon>
    </lineage>
</organism>
<keyword evidence="3" id="KW-1185">Reference proteome</keyword>
<proteinExistence type="predicted"/>
<evidence type="ECO:0000259" key="1">
    <source>
        <dbReference type="Pfam" id="PF12697"/>
    </source>
</evidence>
<dbReference type="PANTHER" id="PTHR43194">
    <property type="entry name" value="HYDROLASE ALPHA/BETA FOLD FAMILY"/>
    <property type="match status" value="1"/>
</dbReference>
<dbReference type="InterPro" id="IPR000073">
    <property type="entry name" value="AB_hydrolase_1"/>
</dbReference>
<dbReference type="EMBL" id="JAUSQU010000001">
    <property type="protein sequence ID" value="MDP9848526.1"/>
    <property type="molecule type" value="Genomic_DNA"/>
</dbReference>